<evidence type="ECO:0000313" key="2">
    <source>
        <dbReference type="Proteomes" id="UP000520198"/>
    </source>
</evidence>
<organism evidence="1 2">
    <name type="scientific">Ensifer oleiphilus</name>
    <dbReference type="NCBI Taxonomy" id="2742698"/>
    <lineage>
        <taxon>Bacteria</taxon>
        <taxon>Pseudomonadati</taxon>
        <taxon>Pseudomonadota</taxon>
        <taxon>Alphaproteobacteria</taxon>
        <taxon>Hyphomicrobiales</taxon>
        <taxon>Rhizobiaceae</taxon>
        <taxon>Sinorhizobium/Ensifer group</taxon>
        <taxon>Ensifer</taxon>
    </lineage>
</organism>
<name>A0A7Y6Q361_9HYPH</name>
<protein>
    <submittedName>
        <fullName evidence="1">Uncharacterized protein</fullName>
    </submittedName>
</protein>
<dbReference type="Proteomes" id="UP000520198">
    <property type="component" value="Unassembled WGS sequence"/>
</dbReference>
<comment type="caution">
    <text evidence="1">The sequence shown here is derived from an EMBL/GenBank/DDBJ whole genome shotgun (WGS) entry which is preliminary data.</text>
</comment>
<evidence type="ECO:0000313" key="1">
    <source>
        <dbReference type="EMBL" id="NVD38218.1"/>
    </source>
</evidence>
<dbReference type="RefSeq" id="WP_176351886.1">
    <property type="nucleotide sequence ID" value="NZ_JABWDU010000001.1"/>
</dbReference>
<proteinExistence type="predicted"/>
<accession>A0A7Y6Q361</accession>
<gene>
    <name evidence="1" type="ORF">HT585_05080</name>
</gene>
<sequence>MTKPIASLRVLFDSIADIGTAVRASREFTALSTTKDARRAHRSAISPLLPN</sequence>
<reference evidence="1 2" key="1">
    <citation type="submission" date="2020-06" db="EMBL/GenBank/DDBJ databases">
        <authorList>
            <person name="Grouzdev D.S."/>
        </authorList>
    </citation>
    <scope>NUCLEOTIDE SEQUENCE [LARGE SCALE GENOMIC DNA]</scope>
    <source>
        <strain evidence="1 2">HO-A22</strain>
    </source>
</reference>
<dbReference type="EMBL" id="JABWDU010000001">
    <property type="protein sequence ID" value="NVD38218.1"/>
    <property type="molecule type" value="Genomic_DNA"/>
</dbReference>
<dbReference type="AlphaFoldDB" id="A0A7Y6Q361"/>
<keyword evidence="2" id="KW-1185">Reference proteome</keyword>